<sequence>MASYRDWFPSDETIPVNIHPQTCQDTHSTDDNFRYPIAIRLSSLPLFKREPSNGKQLEPASSTADHTDTTVTANEDKRPSDAETLRINHEARIAQFKEDFDASYATTEDDTDDEKTFTKEERQAQRAHNRLITSQFRKESEDWTKSILAQSGSWEDVWAFHRCRSNPNFWRDESQHFLSPLQAASTSCLENVSGTQARQLSGLTDISDMEKEAETTDTDSDNKRSREKRRRVDLKEGREVKKESSEAWAERMVRRKQRCERNRRRREYQTRLGQLSVSGDVSGRQADSTHSGVLYNEERSLRDTVLLDYENEMRLALTLDVWPVETKELFLGPDAEDSHRRGALIAVNSWMEEALGKFHNPKSKGSMLTRFPPEPFRPTTLPVFHNAVNVRIKLWIIEPSHQHDRVEKMVFPPLKD</sequence>
<dbReference type="EMBL" id="ML120096">
    <property type="protein sequence ID" value="RPA70740.1"/>
    <property type="molecule type" value="Genomic_DNA"/>
</dbReference>
<feature type="region of interest" description="Disordered" evidence="1">
    <location>
        <begin position="49"/>
        <end position="80"/>
    </location>
</feature>
<dbReference type="Proteomes" id="UP000275078">
    <property type="component" value="Unassembled WGS sequence"/>
</dbReference>
<reference evidence="2 3" key="1">
    <citation type="journal article" date="2018" name="Nat. Ecol. Evol.">
        <title>Pezizomycetes genomes reveal the molecular basis of ectomycorrhizal truffle lifestyle.</title>
        <authorList>
            <person name="Murat C."/>
            <person name="Payen T."/>
            <person name="Noel B."/>
            <person name="Kuo A."/>
            <person name="Morin E."/>
            <person name="Chen J."/>
            <person name="Kohler A."/>
            <person name="Krizsan K."/>
            <person name="Balestrini R."/>
            <person name="Da Silva C."/>
            <person name="Montanini B."/>
            <person name="Hainaut M."/>
            <person name="Levati E."/>
            <person name="Barry K.W."/>
            <person name="Belfiori B."/>
            <person name="Cichocki N."/>
            <person name="Clum A."/>
            <person name="Dockter R.B."/>
            <person name="Fauchery L."/>
            <person name="Guy J."/>
            <person name="Iotti M."/>
            <person name="Le Tacon F."/>
            <person name="Lindquist E.A."/>
            <person name="Lipzen A."/>
            <person name="Malagnac F."/>
            <person name="Mello A."/>
            <person name="Molinier V."/>
            <person name="Miyauchi S."/>
            <person name="Poulain J."/>
            <person name="Riccioni C."/>
            <person name="Rubini A."/>
            <person name="Sitrit Y."/>
            <person name="Splivallo R."/>
            <person name="Traeger S."/>
            <person name="Wang M."/>
            <person name="Zifcakova L."/>
            <person name="Wipf D."/>
            <person name="Zambonelli A."/>
            <person name="Paolocci F."/>
            <person name="Nowrousian M."/>
            <person name="Ottonello S."/>
            <person name="Baldrian P."/>
            <person name="Spatafora J.W."/>
            <person name="Henrissat B."/>
            <person name="Nagy L.G."/>
            <person name="Aury J.M."/>
            <person name="Wincker P."/>
            <person name="Grigoriev I.V."/>
            <person name="Bonfante P."/>
            <person name="Martin F.M."/>
        </authorList>
    </citation>
    <scope>NUCLEOTIDE SEQUENCE [LARGE SCALE GENOMIC DNA]</scope>
    <source>
        <strain evidence="2 3">RN42</strain>
    </source>
</reference>
<feature type="region of interest" description="Disordered" evidence="1">
    <location>
        <begin position="200"/>
        <end position="236"/>
    </location>
</feature>
<evidence type="ECO:0000256" key="1">
    <source>
        <dbReference type="SAM" id="MobiDB-lite"/>
    </source>
</evidence>
<gene>
    <name evidence="2" type="ORF">BJ508DRAFT_316263</name>
</gene>
<dbReference type="AlphaFoldDB" id="A0A3N4HEY8"/>
<keyword evidence="3" id="KW-1185">Reference proteome</keyword>
<protein>
    <submittedName>
        <fullName evidence="2">Uncharacterized protein</fullName>
    </submittedName>
</protein>
<accession>A0A3N4HEY8</accession>
<evidence type="ECO:0000313" key="3">
    <source>
        <dbReference type="Proteomes" id="UP000275078"/>
    </source>
</evidence>
<name>A0A3N4HEY8_ASCIM</name>
<organism evidence="2 3">
    <name type="scientific">Ascobolus immersus RN42</name>
    <dbReference type="NCBI Taxonomy" id="1160509"/>
    <lineage>
        <taxon>Eukaryota</taxon>
        <taxon>Fungi</taxon>
        <taxon>Dikarya</taxon>
        <taxon>Ascomycota</taxon>
        <taxon>Pezizomycotina</taxon>
        <taxon>Pezizomycetes</taxon>
        <taxon>Pezizales</taxon>
        <taxon>Ascobolaceae</taxon>
        <taxon>Ascobolus</taxon>
    </lineage>
</organism>
<proteinExistence type="predicted"/>
<feature type="compositionally biased region" description="Polar residues" evidence="1">
    <location>
        <begin position="53"/>
        <end position="73"/>
    </location>
</feature>
<evidence type="ECO:0000313" key="2">
    <source>
        <dbReference type="EMBL" id="RPA70740.1"/>
    </source>
</evidence>
<feature type="compositionally biased region" description="Basic and acidic residues" evidence="1">
    <location>
        <begin position="208"/>
        <end position="224"/>
    </location>
</feature>